<protein>
    <submittedName>
        <fullName evidence="2">Uncharacterized protein</fullName>
    </submittedName>
</protein>
<feature type="region of interest" description="Disordered" evidence="1">
    <location>
        <begin position="34"/>
        <end position="58"/>
    </location>
</feature>
<evidence type="ECO:0000313" key="3">
    <source>
        <dbReference type="Proteomes" id="UP000233837"/>
    </source>
</evidence>
<name>A0A2I0WYV4_9ASPA</name>
<dbReference type="Proteomes" id="UP000233837">
    <property type="component" value="Unassembled WGS sequence"/>
</dbReference>
<keyword evidence="3" id="KW-1185">Reference proteome</keyword>
<reference evidence="2 3" key="2">
    <citation type="journal article" date="2017" name="Nature">
        <title>The Apostasia genome and the evolution of orchids.</title>
        <authorList>
            <person name="Zhang G.Q."/>
            <person name="Liu K.W."/>
            <person name="Li Z."/>
            <person name="Lohaus R."/>
            <person name="Hsiao Y.Y."/>
            <person name="Niu S.C."/>
            <person name="Wang J.Y."/>
            <person name="Lin Y.C."/>
            <person name="Xu Q."/>
            <person name="Chen L.J."/>
            <person name="Yoshida K."/>
            <person name="Fujiwara S."/>
            <person name="Wang Z.W."/>
            <person name="Zhang Y.Q."/>
            <person name="Mitsuda N."/>
            <person name="Wang M."/>
            <person name="Liu G.H."/>
            <person name="Pecoraro L."/>
            <person name="Huang H.X."/>
            <person name="Xiao X.J."/>
            <person name="Lin M."/>
            <person name="Wu X.Y."/>
            <person name="Wu W.L."/>
            <person name="Chen Y.Y."/>
            <person name="Chang S.B."/>
            <person name="Sakamoto S."/>
            <person name="Ohme-Takagi M."/>
            <person name="Yagi M."/>
            <person name="Zeng S.J."/>
            <person name="Shen C.Y."/>
            <person name="Yeh C.M."/>
            <person name="Luo Y.B."/>
            <person name="Tsai W.C."/>
            <person name="Van de Peer Y."/>
            <person name="Liu Z.J."/>
        </authorList>
    </citation>
    <scope>NUCLEOTIDE SEQUENCE [LARGE SCALE GENOMIC DNA]</scope>
    <source>
        <tissue evidence="2">The whole plant</tissue>
    </source>
</reference>
<organism evidence="2 3">
    <name type="scientific">Dendrobium catenatum</name>
    <dbReference type="NCBI Taxonomy" id="906689"/>
    <lineage>
        <taxon>Eukaryota</taxon>
        <taxon>Viridiplantae</taxon>
        <taxon>Streptophyta</taxon>
        <taxon>Embryophyta</taxon>
        <taxon>Tracheophyta</taxon>
        <taxon>Spermatophyta</taxon>
        <taxon>Magnoliopsida</taxon>
        <taxon>Liliopsida</taxon>
        <taxon>Asparagales</taxon>
        <taxon>Orchidaceae</taxon>
        <taxon>Epidendroideae</taxon>
        <taxon>Malaxideae</taxon>
        <taxon>Dendrobiinae</taxon>
        <taxon>Dendrobium</taxon>
    </lineage>
</organism>
<gene>
    <name evidence="2" type="ORF">MA16_Dca009246</name>
</gene>
<evidence type="ECO:0000256" key="1">
    <source>
        <dbReference type="SAM" id="MobiDB-lite"/>
    </source>
</evidence>
<accession>A0A2I0WYV4</accession>
<sequence length="103" mass="10989">MQIFLWLERSNGNLVGLLNQEELVTYRADEFRVVAGGEPPGGRRKKGPGRSPAGLGDVTCSREANVHVGGGSPNSVQKRPEAPYVCFWQGSPDPVAELLAGGE</sequence>
<reference evidence="2 3" key="1">
    <citation type="journal article" date="2016" name="Sci. Rep.">
        <title>The Dendrobium catenatum Lindl. genome sequence provides insights into polysaccharide synthase, floral development and adaptive evolution.</title>
        <authorList>
            <person name="Zhang G.Q."/>
            <person name="Xu Q."/>
            <person name="Bian C."/>
            <person name="Tsai W.C."/>
            <person name="Yeh C.M."/>
            <person name="Liu K.W."/>
            <person name="Yoshida K."/>
            <person name="Zhang L.S."/>
            <person name="Chang S.B."/>
            <person name="Chen F."/>
            <person name="Shi Y."/>
            <person name="Su Y.Y."/>
            <person name="Zhang Y.Q."/>
            <person name="Chen L.J."/>
            <person name="Yin Y."/>
            <person name="Lin M."/>
            <person name="Huang H."/>
            <person name="Deng H."/>
            <person name="Wang Z.W."/>
            <person name="Zhu S.L."/>
            <person name="Zhao X."/>
            <person name="Deng C."/>
            <person name="Niu S.C."/>
            <person name="Huang J."/>
            <person name="Wang M."/>
            <person name="Liu G.H."/>
            <person name="Yang H.J."/>
            <person name="Xiao X.J."/>
            <person name="Hsiao Y.Y."/>
            <person name="Wu W.L."/>
            <person name="Chen Y.Y."/>
            <person name="Mitsuda N."/>
            <person name="Ohme-Takagi M."/>
            <person name="Luo Y.B."/>
            <person name="Van de Peer Y."/>
            <person name="Liu Z.J."/>
        </authorList>
    </citation>
    <scope>NUCLEOTIDE SEQUENCE [LARGE SCALE GENOMIC DNA]</scope>
    <source>
        <tissue evidence="2">The whole plant</tissue>
    </source>
</reference>
<proteinExistence type="predicted"/>
<dbReference type="EMBL" id="KZ502309">
    <property type="protein sequence ID" value="PKU80835.1"/>
    <property type="molecule type" value="Genomic_DNA"/>
</dbReference>
<evidence type="ECO:0000313" key="2">
    <source>
        <dbReference type="EMBL" id="PKU80835.1"/>
    </source>
</evidence>
<dbReference type="AlphaFoldDB" id="A0A2I0WYV4"/>